<dbReference type="PATRIC" id="fig|28229.4.peg.3583"/>
<organism evidence="6 7">
    <name type="scientific">Colwellia psychrerythraea</name>
    <name type="common">Vibrio psychroerythus</name>
    <dbReference type="NCBI Taxonomy" id="28229"/>
    <lineage>
        <taxon>Bacteria</taxon>
        <taxon>Pseudomonadati</taxon>
        <taxon>Pseudomonadota</taxon>
        <taxon>Gammaproteobacteria</taxon>
        <taxon>Alteromonadales</taxon>
        <taxon>Colwelliaceae</taxon>
        <taxon>Colwellia</taxon>
    </lineage>
</organism>
<dbReference type="GO" id="GO:0005886">
    <property type="term" value="C:plasma membrane"/>
    <property type="evidence" value="ECO:0007669"/>
    <property type="project" value="TreeGrafter"/>
</dbReference>
<evidence type="ECO:0000313" key="6">
    <source>
        <dbReference type="EMBL" id="KGJ88397.1"/>
    </source>
</evidence>
<reference evidence="6 7" key="1">
    <citation type="submission" date="2014-08" db="EMBL/GenBank/DDBJ databases">
        <title>Genomic and Phenotypic Diversity of Colwellia psychrerythraea strains from Disparate Marine Basins.</title>
        <authorList>
            <person name="Techtmann S.M."/>
            <person name="Stelling S.C."/>
            <person name="Utturkar S.M."/>
            <person name="Alshibli N."/>
            <person name="Harris A."/>
            <person name="Brown S.D."/>
            <person name="Hazen T.C."/>
        </authorList>
    </citation>
    <scope>NUCLEOTIDE SEQUENCE [LARGE SCALE GENOMIC DNA]</scope>
    <source>
        <strain evidence="6 7">ND2E</strain>
    </source>
</reference>
<dbReference type="SUPFAM" id="SSF55073">
    <property type="entry name" value="Nucleotide cyclase"/>
    <property type="match status" value="1"/>
</dbReference>
<dbReference type="SMART" id="SM00267">
    <property type="entry name" value="GGDEF"/>
    <property type="match status" value="1"/>
</dbReference>
<dbReference type="Pfam" id="PF00990">
    <property type="entry name" value="GGDEF"/>
    <property type="match status" value="1"/>
</dbReference>
<name>A0A099KEC9_COLPS</name>
<dbReference type="InterPro" id="IPR029150">
    <property type="entry name" value="dCache_3"/>
</dbReference>
<dbReference type="InterPro" id="IPR043128">
    <property type="entry name" value="Rev_trsase/Diguanyl_cyclase"/>
</dbReference>
<keyword evidence="4" id="KW-1133">Transmembrane helix</keyword>
<dbReference type="CDD" id="cd01949">
    <property type="entry name" value="GGDEF"/>
    <property type="match status" value="1"/>
</dbReference>
<comment type="cofactor">
    <cofactor evidence="1">
        <name>Mg(2+)</name>
        <dbReference type="ChEBI" id="CHEBI:18420"/>
    </cofactor>
</comment>
<evidence type="ECO:0000256" key="4">
    <source>
        <dbReference type="SAM" id="Phobius"/>
    </source>
</evidence>
<dbReference type="EC" id="2.7.7.65" evidence="2"/>
<dbReference type="Pfam" id="PF14827">
    <property type="entry name" value="dCache_3"/>
    <property type="match status" value="1"/>
</dbReference>
<dbReference type="InterPro" id="IPR000160">
    <property type="entry name" value="GGDEF_dom"/>
</dbReference>
<dbReference type="InterPro" id="IPR050469">
    <property type="entry name" value="Diguanylate_Cyclase"/>
</dbReference>
<dbReference type="Proteomes" id="UP000029843">
    <property type="component" value="Unassembled WGS sequence"/>
</dbReference>
<dbReference type="PROSITE" id="PS50887">
    <property type="entry name" value="GGDEF"/>
    <property type="match status" value="1"/>
</dbReference>
<dbReference type="EMBL" id="JQED01000047">
    <property type="protein sequence ID" value="KGJ88397.1"/>
    <property type="molecule type" value="Genomic_DNA"/>
</dbReference>
<dbReference type="Gene3D" id="3.30.70.270">
    <property type="match status" value="1"/>
</dbReference>
<dbReference type="GO" id="GO:1902201">
    <property type="term" value="P:negative regulation of bacterial-type flagellum-dependent cell motility"/>
    <property type="evidence" value="ECO:0007669"/>
    <property type="project" value="TreeGrafter"/>
</dbReference>
<evidence type="ECO:0000259" key="5">
    <source>
        <dbReference type="PROSITE" id="PS50887"/>
    </source>
</evidence>
<dbReference type="NCBIfam" id="TIGR00254">
    <property type="entry name" value="GGDEF"/>
    <property type="match status" value="1"/>
</dbReference>
<evidence type="ECO:0000256" key="1">
    <source>
        <dbReference type="ARBA" id="ARBA00001946"/>
    </source>
</evidence>
<keyword evidence="4" id="KW-0472">Membrane</keyword>
<dbReference type="GO" id="GO:0043709">
    <property type="term" value="P:cell adhesion involved in single-species biofilm formation"/>
    <property type="evidence" value="ECO:0007669"/>
    <property type="project" value="TreeGrafter"/>
</dbReference>
<protein>
    <recommendedName>
        <fullName evidence="2">diguanylate cyclase</fullName>
        <ecNumber evidence="2">2.7.7.65</ecNumber>
    </recommendedName>
</protein>
<proteinExistence type="predicted"/>
<evidence type="ECO:0000313" key="7">
    <source>
        <dbReference type="Proteomes" id="UP000029843"/>
    </source>
</evidence>
<keyword evidence="4" id="KW-0812">Transmembrane</keyword>
<dbReference type="PANTHER" id="PTHR45138">
    <property type="entry name" value="REGULATORY COMPONENTS OF SENSORY TRANSDUCTION SYSTEM"/>
    <property type="match status" value="1"/>
</dbReference>
<comment type="caution">
    <text evidence="6">The sequence shown here is derived from an EMBL/GenBank/DDBJ whole genome shotgun (WGS) entry which is preliminary data.</text>
</comment>
<dbReference type="GO" id="GO:0052621">
    <property type="term" value="F:diguanylate cyclase activity"/>
    <property type="evidence" value="ECO:0007669"/>
    <property type="project" value="UniProtKB-EC"/>
</dbReference>
<dbReference type="Gene3D" id="3.30.450.20">
    <property type="entry name" value="PAS domain"/>
    <property type="match status" value="1"/>
</dbReference>
<feature type="domain" description="GGDEF" evidence="5">
    <location>
        <begin position="396"/>
        <end position="532"/>
    </location>
</feature>
<dbReference type="FunFam" id="3.30.70.270:FF:000001">
    <property type="entry name" value="Diguanylate cyclase domain protein"/>
    <property type="match status" value="1"/>
</dbReference>
<dbReference type="PANTHER" id="PTHR45138:SF9">
    <property type="entry name" value="DIGUANYLATE CYCLASE DGCM-RELATED"/>
    <property type="match status" value="1"/>
</dbReference>
<dbReference type="InterPro" id="IPR029151">
    <property type="entry name" value="Sensor-like_sf"/>
</dbReference>
<feature type="transmembrane region" description="Helical" evidence="4">
    <location>
        <begin position="328"/>
        <end position="348"/>
    </location>
</feature>
<evidence type="ECO:0000256" key="2">
    <source>
        <dbReference type="ARBA" id="ARBA00012528"/>
    </source>
</evidence>
<gene>
    <name evidence="6" type="ORF">ND2E_4233</name>
</gene>
<dbReference type="InterPro" id="IPR029787">
    <property type="entry name" value="Nucleotide_cyclase"/>
</dbReference>
<feature type="transmembrane region" description="Helical" evidence="4">
    <location>
        <begin position="27"/>
        <end position="50"/>
    </location>
</feature>
<evidence type="ECO:0000256" key="3">
    <source>
        <dbReference type="ARBA" id="ARBA00034247"/>
    </source>
</evidence>
<comment type="catalytic activity">
    <reaction evidence="3">
        <text>2 GTP = 3',3'-c-di-GMP + 2 diphosphate</text>
        <dbReference type="Rhea" id="RHEA:24898"/>
        <dbReference type="ChEBI" id="CHEBI:33019"/>
        <dbReference type="ChEBI" id="CHEBI:37565"/>
        <dbReference type="ChEBI" id="CHEBI:58805"/>
        <dbReference type="EC" id="2.7.7.65"/>
    </reaction>
</comment>
<sequence>MQNVQVQSNSNGILKKSTDSSKFIHKLLIPFASLMIIILCSFTISLFYIISEEQSFSFIDNRATNTQITAENMYQNSLQSNVNATLAMLTMLRQDRKLAALFEKKDHTALYNHTEALYNDLFRHYQITHFYFTEPNRINLLRVHAPQKSGDRIDRVTTLNAQLSGAPEWGIELGVLGTITLRVVAPWQHAETGKLIGYIELGMELDHIFKSLNNIYDMEVAVIVFKEFLNEERWSSGMKLLNRDANWDQYSDVVIAGNNKAIPQVMENYLKSIDHEHNTNVLNLKEKDHTYWLMNIPIVDVKQNEIAHAILLTDVSAEMQAIKQTAKAVGITIFIVGLILIILFYSLAKTVKIRISNEAQLLNQLASKDGLTLLYNRRAFNDFLAIEINRSKRFNHPISLIMIDVDHFKKINDNYGHPAGDTVLKVLSQRLIQESRQEDYVCRYGGEEFAVILPETPLHEASKFANRLIKIIESLPIEINKDDSKQVLKITVSIGLVSNLGDSCSSQQIICEADKALYQAKYEGRNRMCIAK</sequence>
<accession>A0A099KEC9</accession>
<dbReference type="AlphaFoldDB" id="A0A099KEC9"/>
<dbReference type="SUPFAM" id="SSF103190">
    <property type="entry name" value="Sensory domain-like"/>
    <property type="match status" value="1"/>
</dbReference>